<dbReference type="EMBL" id="CAEKKB010000002">
    <property type="protein sequence ID" value="CAB4301357.1"/>
    <property type="molecule type" value="Genomic_DNA"/>
</dbReference>
<gene>
    <name evidence="2" type="ORF">CURHAP_LOCUS17245</name>
    <name evidence="3" type="ORF">ORAREDHAP_LOCUS16860</name>
</gene>
<organism evidence="2 4">
    <name type="scientific">Prunus armeniaca</name>
    <name type="common">Apricot</name>
    <name type="synonym">Armeniaca vulgaris</name>
    <dbReference type="NCBI Taxonomy" id="36596"/>
    <lineage>
        <taxon>Eukaryota</taxon>
        <taxon>Viridiplantae</taxon>
        <taxon>Streptophyta</taxon>
        <taxon>Embryophyta</taxon>
        <taxon>Tracheophyta</taxon>
        <taxon>Spermatophyta</taxon>
        <taxon>Magnoliopsida</taxon>
        <taxon>eudicotyledons</taxon>
        <taxon>Gunneridae</taxon>
        <taxon>Pentapetalae</taxon>
        <taxon>rosids</taxon>
        <taxon>fabids</taxon>
        <taxon>Rosales</taxon>
        <taxon>Rosaceae</taxon>
        <taxon>Amygdaloideae</taxon>
        <taxon>Amygdaleae</taxon>
        <taxon>Prunus</taxon>
    </lineage>
</organism>
<name>A0A6J5U5T1_PRUAR</name>
<reference evidence="2 4" key="2">
    <citation type="submission" date="2020-05" db="EMBL/GenBank/DDBJ databases">
        <authorList>
            <person name="Campoy J."/>
            <person name="Schneeberger K."/>
            <person name="Spophaly S."/>
        </authorList>
    </citation>
    <scope>NUCLEOTIDE SEQUENCE [LARGE SCALE GENOMIC DNA]</scope>
    <source>
        <strain evidence="2">PruArmRojPasFocal</strain>
    </source>
</reference>
<reference evidence="5" key="1">
    <citation type="journal article" date="2020" name="Genome Biol.">
        <title>Gamete binning: chromosome-level and haplotype-resolved genome assembly enabled by high-throughput single-cell sequencing of gamete genomes.</title>
        <authorList>
            <person name="Campoy J.A."/>
            <person name="Sun H."/>
            <person name="Goel M."/>
            <person name="Jiao W.-B."/>
            <person name="Folz-Donahue K."/>
            <person name="Wang N."/>
            <person name="Rubio M."/>
            <person name="Liu C."/>
            <person name="Kukat C."/>
            <person name="Ruiz D."/>
            <person name="Huettel B."/>
            <person name="Schneeberger K."/>
        </authorList>
    </citation>
    <scope>NUCLEOTIDE SEQUENCE [LARGE SCALE GENOMIC DNA]</scope>
    <source>
        <strain evidence="5">cv. Rojo Pasion</strain>
    </source>
</reference>
<evidence type="ECO:0000313" key="4">
    <source>
        <dbReference type="Proteomes" id="UP000507222"/>
    </source>
</evidence>
<keyword evidence="5" id="KW-1185">Reference proteome</keyword>
<proteinExistence type="predicted"/>
<sequence>MDFGLVWSRTCRVDMVVKGEIMPNVFIPPDWKNEEKERSEIQGGRRKEEDEGRGGGGDHLPP</sequence>
<dbReference type="EMBL" id="CAEKDK010000002">
    <property type="protein sequence ID" value="CAB4270927.1"/>
    <property type="molecule type" value="Genomic_DNA"/>
</dbReference>
<feature type="compositionally biased region" description="Basic and acidic residues" evidence="1">
    <location>
        <begin position="31"/>
        <end position="53"/>
    </location>
</feature>
<accession>A0A6J5U5T1</accession>
<dbReference type="Proteomes" id="UP000507222">
    <property type="component" value="Unassembled WGS sequence"/>
</dbReference>
<feature type="region of interest" description="Disordered" evidence="1">
    <location>
        <begin position="27"/>
        <end position="62"/>
    </location>
</feature>
<protein>
    <submittedName>
        <fullName evidence="2">Uncharacterized protein</fullName>
    </submittedName>
</protein>
<dbReference type="AlphaFoldDB" id="A0A6J5U5T1"/>
<evidence type="ECO:0000313" key="3">
    <source>
        <dbReference type="EMBL" id="CAB4301357.1"/>
    </source>
</evidence>
<evidence type="ECO:0000313" key="5">
    <source>
        <dbReference type="Proteomes" id="UP000507245"/>
    </source>
</evidence>
<dbReference type="Proteomes" id="UP000507245">
    <property type="component" value="Unassembled WGS sequence"/>
</dbReference>
<evidence type="ECO:0000256" key="1">
    <source>
        <dbReference type="SAM" id="MobiDB-lite"/>
    </source>
</evidence>
<evidence type="ECO:0000313" key="2">
    <source>
        <dbReference type="EMBL" id="CAB4270927.1"/>
    </source>
</evidence>